<name>A0A096AKV5_9FIRM</name>
<dbReference type="RefSeq" id="WP_038152562.1">
    <property type="nucleotide sequence ID" value="NZ_JRNT01000014.1"/>
</dbReference>
<keyword evidence="3" id="KW-1185">Reference proteome</keyword>
<dbReference type="PANTHER" id="PTHR43404">
    <property type="entry name" value="LIPOPOLYSACCHARIDE CHOLINEPHOSPHOTRANSFERASE LICD"/>
    <property type="match status" value="1"/>
</dbReference>
<dbReference type="eggNOG" id="COG3475">
    <property type="taxonomic scope" value="Bacteria"/>
</dbReference>
<evidence type="ECO:0000313" key="3">
    <source>
        <dbReference type="Proteomes" id="UP000029628"/>
    </source>
</evidence>
<dbReference type="AlphaFoldDB" id="A0A096AKV5"/>
<sequence length="267" mass="32192">MRKIDSTEEIQKIILPILVYADTICREFNLRYALSYGTLIGAIRHKGFIPWDDDIDIMMPRPDFNRFVEIMRQKQMSGEDQFAMMDPYDIESFYTVWMLKLYRKDTLFYECPRKYTLSYGAFIDIFPVDAWPDTMDATQQLFKQHHFYDKILHEYAASKFSTSRMRRLVKPICRPIAKWGLKRWQALCNQRDFESSTYAGVLIGTDWHRERLYKEEFDNLIDVEFEGHRFKTIPSYDAYLRSIYGDYMQLPPEDERRRGHIEHLYIK</sequence>
<evidence type="ECO:0000259" key="1">
    <source>
        <dbReference type="Pfam" id="PF04991"/>
    </source>
</evidence>
<reference evidence="2 3" key="1">
    <citation type="submission" date="2014-07" db="EMBL/GenBank/DDBJ databases">
        <authorList>
            <person name="McCorrison J."/>
            <person name="Sanka R."/>
            <person name="Torralba M."/>
            <person name="Gillis M."/>
            <person name="Haft D.H."/>
            <person name="Methe B."/>
            <person name="Sutton G."/>
            <person name="Nelson K.E."/>
        </authorList>
    </citation>
    <scope>NUCLEOTIDE SEQUENCE [LARGE SCALE GENOMIC DNA]</scope>
    <source>
        <strain evidence="2 3">DNF00314</strain>
    </source>
</reference>
<proteinExistence type="predicted"/>
<dbReference type="GO" id="GO:0009100">
    <property type="term" value="P:glycoprotein metabolic process"/>
    <property type="evidence" value="ECO:0007669"/>
    <property type="project" value="UniProtKB-ARBA"/>
</dbReference>
<dbReference type="Proteomes" id="UP000029628">
    <property type="component" value="Unassembled WGS sequence"/>
</dbReference>
<dbReference type="InterPro" id="IPR052942">
    <property type="entry name" value="LPS_cholinephosphotransferase"/>
</dbReference>
<evidence type="ECO:0000313" key="2">
    <source>
        <dbReference type="EMBL" id="KGF47261.1"/>
    </source>
</evidence>
<feature type="domain" description="LicD/FKTN/FKRP nucleotidyltransferase" evidence="1">
    <location>
        <begin position="25"/>
        <end position="245"/>
    </location>
</feature>
<accession>A0A096AKV5</accession>
<dbReference type="InterPro" id="IPR007074">
    <property type="entry name" value="LicD/FKTN/FKRP_NTP_transf"/>
</dbReference>
<organism evidence="2 3">
    <name type="scientific">Veillonella montpellierensis DNF00314</name>
    <dbReference type="NCBI Taxonomy" id="1401067"/>
    <lineage>
        <taxon>Bacteria</taxon>
        <taxon>Bacillati</taxon>
        <taxon>Bacillota</taxon>
        <taxon>Negativicutes</taxon>
        <taxon>Veillonellales</taxon>
        <taxon>Veillonellaceae</taxon>
        <taxon>Veillonella</taxon>
    </lineage>
</organism>
<gene>
    <name evidence="2" type="ORF">HMPREF0872_05260</name>
</gene>
<comment type="caution">
    <text evidence="2">The sequence shown here is derived from an EMBL/GenBank/DDBJ whole genome shotgun (WGS) entry which is preliminary data.</text>
</comment>
<protein>
    <recommendedName>
        <fullName evidence="1">LicD/FKTN/FKRP nucleotidyltransferase domain-containing protein</fullName>
    </recommendedName>
</protein>
<dbReference type="Pfam" id="PF04991">
    <property type="entry name" value="LicD"/>
    <property type="match status" value="1"/>
</dbReference>
<dbReference type="EMBL" id="JRNT01000014">
    <property type="protein sequence ID" value="KGF47261.1"/>
    <property type="molecule type" value="Genomic_DNA"/>
</dbReference>
<dbReference type="PANTHER" id="PTHR43404:SF2">
    <property type="entry name" value="LIPOPOLYSACCHARIDE CHOLINEPHOSPHOTRANSFERASE LICD"/>
    <property type="match status" value="1"/>
</dbReference>